<dbReference type="GO" id="GO:0004888">
    <property type="term" value="F:transmembrane signaling receptor activity"/>
    <property type="evidence" value="ECO:0007669"/>
    <property type="project" value="InterPro"/>
</dbReference>
<evidence type="ECO:0000256" key="3">
    <source>
        <dbReference type="ARBA" id="ARBA00022500"/>
    </source>
</evidence>
<accession>A0A4Q9R6R8</accession>
<reference evidence="13 14" key="1">
    <citation type="submission" date="2018-06" db="EMBL/GenBank/DDBJ databases">
        <title>Three novel Pseudomonas species isolated from symptomatic oak.</title>
        <authorList>
            <person name="Bueno-Gonzalez V."/>
            <person name="Brady C."/>
        </authorList>
    </citation>
    <scope>NUCLEOTIDE SEQUENCE [LARGE SCALE GENOMIC DNA]</scope>
    <source>
        <strain evidence="13 14">P17C</strain>
    </source>
</reference>
<name>A0A4Q9R6R8_9GAMM</name>
<dbReference type="GO" id="GO:0005886">
    <property type="term" value="C:plasma membrane"/>
    <property type="evidence" value="ECO:0007669"/>
    <property type="project" value="UniProtKB-SubCell"/>
</dbReference>
<keyword evidence="6 10" id="KW-0472">Membrane</keyword>
<dbReference type="AlphaFoldDB" id="A0A4Q9R6R8"/>
<proteinExistence type="inferred from homology"/>
<dbReference type="InterPro" id="IPR003660">
    <property type="entry name" value="HAMP_dom"/>
</dbReference>
<dbReference type="PANTHER" id="PTHR32089:SF119">
    <property type="entry name" value="METHYL-ACCEPTING CHEMOTAXIS PROTEIN CTPL"/>
    <property type="match status" value="1"/>
</dbReference>
<evidence type="ECO:0000256" key="7">
    <source>
        <dbReference type="ARBA" id="ARBA00023224"/>
    </source>
</evidence>
<evidence type="ECO:0000313" key="14">
    <source>
        <dbReference type="Proteomes" id="UP000292639"/>
    </source>
</evidence>
<dbReference type="GO" id="GO:0007165">
    <property type="term" value="P:signal transduction"/>
    <property type="evidence" value="ECO:0007669"/>
    <property type="project" value="UniProtKB-KW"/>
</dbReference>
<keyword evidence="3" id="KW-0145">Chemotaxis</keyword>
<evidence type="ECO:0000256" key="1">
    <source>
        <dbReference type="ARBA" id="ARBA00004651"/>
    </source>
</evidence>
<comment type="subcellular location">
    <subcellularLocation>
        <location evidence="1">Cell membrane</location>
        <topology evidence="1">Multi-pass membrane protein</topology>
    </subcellularLocation>
</comment>
<dbReference type="SUPFAM" id="SSF58104">
    <property type="entry name" value="Methyl-accepting chemotaxis protein (MCP) signaling domain"/>
    <property type="match status" value="1"/>
</dbReference>
<keyword evidence="14" id="KW-1185">Reference proteome</keyword>
<dbReference type="RefSeq" id="WP_131184052.1">
    <property type="nucleotide sequence ID" value="NZ_QJUO01000009.1"/>
</dbReference>
<evidence type="ECO:0000256" key="6">
    <source>
        <dbReference type="ARBA" id="ARBA00023136"/>
    </source>
</evidence>
<sequence>MSLLPVRITHRISLGILLLLVLTTLGIYAIMELRGKPRLVATGTASAEQAVSAIARQLDVQLSRIEGTTAALAHLAETLPTDRLLIEANLPNVIGSQGDQAITGGGLWPEPGAFTPGTERRSFFWARDAQGRLEYSDDYNEPGIAAYHDEPWYRSARTAPGGRCVWSDGYQDPVSKQAMTTCSVPYQRDGRFAGVATLDFTLDGLSSFLQQQGNVTGGYAFAVDRAGNLLFFPGGGAQEGLLTLAHLNDRQPWFRPVIEALNASGAGQTLYLKHDDRLDGPVYVSLQNVGDTGWRVGLVTPDAWITDLASSLTREILLFLLPLLALLLGLAWLASRRLLAQVQETTRQIHILGQDSQSSELDILRADEIGELRNAVNQYAGSLRQMLQKIADESTILERQSTELANLSQNIAERAEAQREDNTLLATAITEMSTSAQEVAANTTDCSDTAVRSQAQAHLGQDNVRLNNESIQALAGRIGGTASAITQLGEDIERVGSVLEVIKSISEQTNLLALNAAIEAARAGEQGRGFAVVADEVRTLAGRTQASANEIQVMIEQLRQASGQAVETMQAGVSLTEDAVRQAGGVAETLGGTVSSFDDIVQRAQQIAVAAQEQSHVAQEISELAIRIHSSSEEAARDASTLRELGSNMHALSERLGRVSRGD</sequence>
<gene>
    <name evidence="13" type="ORF">DNJ96_10910</name>
</gene>
<dbReference type="InterPro" id="IPR033479">
    <property type="entry name" value="dCache_1"/>
</dbReference>
<dbReference type="SMART" id="SM00283">
    <property type="entry name" value="MA"/>
    <property type="match status" value="1"/>
</dbReference>
<evidence type="ECO:0000256" key="2">
    <source>
        <dbReference type="ARBA" id="ARBA00022475"/>
    </source>
</evidence>
<feature type="domain" description="Methyl-accepting transducer" evidence="11">
    <location>
        <begin position="393"/>
        <end position="629"/>
    </location>
</feature>
<dbReference type="Proteomes" id="UP000292639">
    <property type="component" value="Unassembled WGS sequence"/>
</dbReference>
<dbReference type="FunFam" id="1.10.287.950:FF:000001">
    <property type="entry name" value="Methyl-accepting chemotaxis sensory transducer"/>
    <property type="match status" value="1"/>
</dbReference>
<dbReference type="InterPro" id="IPR004089">
    <property type="entry name" value="MCPsignal_dom"/>
</dbReference>
<feature type="domain" description="HAMP" evidence="12">
    <location>
        <begin position="336"/>
        <end position="388"/>
    </location>
</feature>
<dbReference type="Gene3D" id="3.30.450.20">
    <property type="entry name" value="PAS domain"/>
    <property type="match status" value="1"/>
</dbReference>
<evidence type="ECO:0000259" key="11">
    <source>
        <dbReference type="PROSITE" id="PS50111"/>
    </source>
</evidence>
<keyword evidence="5 10" id="KW-1133">Transmembrane helix</keyword>
<evidence type="ECO:0000256" key="4">
    <source>
        <dbReference type="ARBA" id="ARBA00022692"/>
    </source>
</evidence>
<dbReference type="PRINTS" id="PR00260">
    <property type="entry name" value="CHEMTRNSDUCR"/>
</dbReference>
<dbReference type="PROSITE" id="PS50885">
    <property type="entry name" value="HAMP"/>
    <property type="match status" value="1"/>
</dbReference>
<comment type="caution">
    <text evidence="13">The sequence shown here is derived from an EMBL/GenBank/DDBJ whole genome shotgun (WGS) entry which is preliminary data.</text>
</comment>
<organism evidence="13 14">
    <name type="scientific">Stutzerimonas kirkiae</name>
    <dbReference type="NCBI Taxonomy" id="2211392"/>
    <lineage>
        <taxon>Bacteria</taxon>
        <taxon>Pseudomonadati</taxon>
        <taxon>Pseudomonadota</taxon>
        <taxon>Gammaproteobacteria</taxon>
        <taxon>Pseudomonadales</taxon>
        <taxon>Pseudomonadaceae</taxon>
        <taxon>Stutzerimonas</taxon>
    </lineage>
</organism>
<keyword evidence="4 10" id="KW-0812">Transmembrane</keyword>
<keyword evidence="7 9" id="KW-0807">Transducer</keyword>
<dbReference type="SMART" id="SM00304">
    <property type="entry name" value="HAMP"/>
    <property type="match status" value="1"/>
</dbReference>
<dbReference type="Pfam" id="PF02743">
    <property type="entry name" value="dCache_1"/>
    <property type="match status" value="1"/>
</dbReference>
<dbReference type="GO" id="GO:0006935">
    <property type="term" value="P:chemotaxis"/>
    <property type="evidence" value="ECO:0007669"/>
    <property type="project" value="UniProtKB-KW"/>
</dbReference>
<dbReference type="EMBL" id="QJUP01000013">
    <property type="protein sequence ID" value="TBU96280.1"/>
    <property type="molecule type" value="Genomic_DNA"/>
</dbReference>
<dbReference type="CDD" id="cd11386">
    <property type="entry name" value="MCP_signal"/>
    <property type="match status" value="1"/>
</dbReference>
<evidence type="ECO:0000256" key="10">
    <source>
        <dbReference type="SAM" id="Phobius"/>
    </source>
</evidence>
<evidence type="ECO:0000259" key="12">
    <source>
        <dbReference type="PROSITE" id="PS50885"/>
    </source>
</evidence>
<dbReference type="PANTHER" id="PTHR32089">
    <property type="entry name" value="METHYL-ACCEPTING CHEMOTAXIS PROTEIN MCPB"/>
    <property type="match status" value="1"/>
</dbReference>
<dbReference type="PROSITE" id="PS50111">
    <property type="entry name" value="CHEMOTAXIS_TRANSDUC_2"/>
    <property type="match status" value="1"/>
</dbReference>
<comment type="similarity">
    <text evidence="8">Belongs to the methyl-accepting chemotaxis (MCP) protein family.</text>
</comment>
<feature type="transmembrane region" description="Helical" evidence="10">
    <location>
        <begin position="12"/>
        <end position="31"/>
    </location>
</feature>
<dbReference type="CDD" id="cd12913">
    <property type="entry name" value="PDC1_MCP_like"/>
    <property type="match status" value="1"/>
</dbReference>
<dbReference type="Pfam" id="PF00015">
    <property type="entry name" value="MCPsignal"/>
    <property type="match status" value="1"/>
</dbReference>
<evidence type="ECO:0000256" key="9">
    <source>
        <dbReference type="PROSITE-ProRule" id="PRU00284"/>
    </source>
</evidence>
<evidence type="ECO:0000313" key="13">
    <source>
        <dbReference type="EMBL" id="TBU96280.1"/>
    </source>
</evidence>
<evidence type="ECO:0000256" key="8">
    <source>
        <dbReference type="ARBA" id="ARBA00029447"/>
    </source>
</evidence>
<dbReference type="Gene3D" id="1.10.287.950">
    <property type="entry name" value="Methyl-accepting chemotaxis protein"/>
    <property type="match status" value="1"/>
</dbReference>
<evidence type="ECO:0000256" key="5">
    <source>
        <dbReference type="ARBA" id="ARBA00022989"/>
    </source>
</evidence>
<dbReference type="InterPro" id="IPR004090">
    <property type="entry name" value="Chemotax_Me-accpt_rcpt"/>
</dbReference>
<keyword evidence="2" id="KW-1003">Cell membrane</keyword>
<protein>
    <submittedName>
        <fullName evidence="13">Methyl-accepting chemotaxis protein</fullName>
    </submittedName>
</protein>